<dbReference type="GeneTree" id="ENSGT00940000158857"/>
<evidence type="ECO:0000313" key="7">
    <source>
        <dbReference type="Proteomes" id="UP000694565"/>
    </source>
</evidence>
<feature type="compositionally biased region" description="Low complexity" evidence="3">
    <location>
        <begin position="96"/>
        <end position="105"/>
    </location>
</feature>
<dbReference type="InterPro" id="IPR026947">
    <property type="entry name" value="UBN_middle_dom"/>
</dbReference>
<feature type="region of interest" description="Disordered" evidence="3">
    <location>
        <begin position="53"/>
        <end position="116"/>
    </location>
</feature>
<feature type="compositionally biased region" description="Basic and acidic residues" evidence="3">
    <location>
        <begin position="229"/>
        <end position="247"/>
    </location>
</feature>
<feature type="domain" description="Ubinuclein middle" evidence="5">
    <location>
        <begin position="242"/>
        <end position="304"/>
    </location>
</feature>
<dbReference type="Pfam" id="PF14075">
    <property type="entry name" value="UBN_AB"/>
    <property type="match status" value="1"/>
</dbReference>
<feature type="domain" description="Hpc2-related" evidence="4">
    <location>
        <begin position="2"/>
        <end position="40"/>
    </location>
</feature>
<dbReference type="AlphaFoldDB" id="A0A8C2X253"/>
<dbReference type="Pfam" id="PF08729">
    <property type="entry name" value="HUN"/>
    <property type="match status" value="1"/>
</dbReference>
<keyword evidence="2" id="KW-0597">Phosphoprotein</keyword>
<evidence type="ECO:0000313" key="6">
    <source>
        <dbReference type="Ensembl" id="ENSCLMP00005008912.1"/>
    </source>
</evidence>
<evidence type="ECO:0000256" key="1">
    <source>
        <dbReference type="ARBA" id="ARBA00009911"/>
    </source>
</evidence>
<evidence type="ECO:0000256" key="2">
    <source>
        <dbReference type="ARBA" id="ARBA00022553"/>
    </source>
</evidence>
<dbReference type="InterPro" id="IPR014840">
    <property type="entry name" value="HRD"/>
</dbReference>
<dbReference type="GO" id="GO:0005634">
    <property type="term" value="C:nucleus"/>
    <property type="evidence" value="ECO:0007669"/>
    <property type="project" value="TreeGrafter"/>
</dbReference>
<reference evidence="6" key="2">
    <citation type="submission" date="2025-09" db="UniProtKB">
        <authorList>
            <consortium name="Ensembl"/>
        </authorList>
    </citation>
    <scope>IDENTIFICATION</scope>
</reference>
<name>A0A8C2X253_CYCLU</name>
<accession>A0A8C2X253</accession>
<dbReference type="GO" id="GO:0006325">
    <property type="term" value="P:chromatin organization"/>
    <property type="evidence" value="ECO:0007669"/>
    <property type="project" value="TreeGrafter"/>
</dbReference>
<reference evidence="6" key="1">
    <citation type="submission" date="2025-08" db="UniProtKB">
        <authorList>
            <consortium name="Ensembl"/>
        </authorList>
    </citation>
    <scope>IDENTIFICATION</scope>
</reference>
<proteinExistence type="inferred from homology"/>
<dbReference type="Proteomes" id="UP000694565">
    <property type="component" value="Unplaced"/>
</dbReference>
<evidence type="ECO:0000256" key="3">
    <source>
        <dbReference type="SAM" id="MobiDB-lite"/>
    </source>
</evidence>
<feature type="region of interest" description="Disordered" evidence="3">
    <location>
        <begin position="208"/>
        <end position="247"/>
    </location>
</feature>
<evidence type="ECO:0000259" key="5">
    <source>
        <dbReference type="Pfam" id="PF14075"/>
    </source>
</evidence>
<dbReference type="PANTHER" id="PTHR21669">
    <property type="entry name" value="CAPZ-INTERACTING PROTEIN AND RELATED PROTEINS"/>
    <property type="match status" value="1"/>
</dbReference>
<sequence length="314" mass="34320">IGYGYDEEDSFIDNSEAYDEFVPASITTRFGGFYVNSGVLHFRQASGTEDLATDEESLEFPKKHNVNGGEDKPKKKRRTEGAIIRNVDTLSENGPDDATTTTPTMMKKKKKKKAASPLSVTSMLKKFQREKEKERQKMAKASQKSAAVPVIVLVPPCPADAGGGGGSGLTDPLLSLIGSTDDHALIQAANAVDFDIDLDSLLDVTEQTSAAPQPAGEAKADDPTEPDDGEPRVRPPEPETDVVKTSEGESKLKFFTPEINSVLLEIEVQCREQGVQLRSKVYTHLSAFLPCSRDTLLKRVKKLCQIYEQLKTSK</sequence>
<organism evidence="6 7">
    <name type="scientific">Cyclopterus lumpus</name>
    <name type="common">Lumpsucker</name>
    <dbReference type="NCBI Taxonomy" id="8103"/>
    <lineage>
        <taxon>Eukaryota</taxon>
        <taxon>Metazoa</taxon>
        <taxon>Chordata</taxon>
        <taxon>Craniata</taxon>
        <taxon>Vertebrata</taxon>
        <taxon>Euteleostomi</taxon>
        <taxon>Actinopterygii</taxon>
        <taxon>Neopterygii</taxon>
        <taxon>Teleostei</taxon>
        <taxon>Neoteleostei</taxon>
        <taxon>Acanthomorphata</taxon>
        <taxon>Eupercaria</taxon>
        <taxon>Perciformes</taxon>
        <taxon>Cottioidei</taxon>
        <taxon>Cottales</taxon>
        <taxon>Cyclopteridae</taxon>
        <taxon>Cyclopterus</taxon>
    </lineage>
</organism>
<evidence type="ECO:0000259" key="4">
    <source>
        <dbReference type="Pfam" id="PF08729"/>
    </source>
</evidence>
<dbReference type="Ensembl" id="ENSCLMT00005009716.1">
    <property type="protein sequence ID" value="ENSCLMP00005008912.1"/>
    <property type="gene ID" value="ENSCLMG00005005076.1"/>
</dbReference>
<comment type="similarity">
    <text evidence="1">Belongs to the ubinuclein family.</text>
</comment>
<protein>
    <submittedName>
        <fullName evidence="6">Ubinuclein 1</fullName>
    </submittedName>
</protein>
<dbReference type="PANTHER" id="PTHR21669:SF12">
    <property type="entry name" value="UBINUCLEIN-1"/>
    <property type="match status" value="1"/>
</dbReference>
<keyword evidence="7" id="KW-1185">Reference proteome</keyword>